<dbReference type="EMBL" id="FPIP01000009">
    <property type="protein sequence ID" value="SFW48956.1"/>
    <property type="molecule type" value="Genomic_DNA"/>
</dbReference>
<dbReference type="PROSITE" id="PS51736">
    <property type="entry name" value="RECOMBINASES_3"/>
    <property type="match status" value="1"/>
</dbReference>
<accession>A0A1K1PMX2</accession>
<dbReference type="InterPro" id="IPR050639">
    <property type="entry name" value="SSR_resolvase"/>
</dbReference>
<sequence>MPTVTVIQPKVADDAQRLLRVAAYCRVSSSSDDQLNSYNSQLTYYSHKFEKSETECLIDIYADEGISGTSEENRTEFLRLIDDCRKGRIDRVYTKSISRFARNTRDCLKNIRELTSLGITVIVQYPNQSIQI</sequence>
<dbReference type="AlphaFoldDB" id="A0A1K1PMX2"/>
<name>A0A1K1PMX2_RUMFL</name>
<reference evidence="2 3" key="1">
    <citation type="submission" date="2016-11" db="EMBL/GenBank/DDBJ databases">
        <authorList>
            <person name="Jaros S."/>
            <person name="Januszkiewicz K."/>
            <person name="Wedrychowicz H."/>
        </authorList>
    </citation>
    <scope>NUCLEOTIDE SEQUENCE [LARGE SCALE GENOMIC DNA]</scope>
    <source>
        <strain evidence="2 3">YL228</strain>
    </source>
</reference>
<gene>
    <name evidence="2" type="ORF">SAMN02910280_2902</name>
</gene>
<dbReference type="SUPFAM" id="SSF53041">
    <property type="entry name" value="Resolvase-like"/>
    <property type="match status" value="1"/>
</dbReference>
<dbReference type="SMART" id="SM00857">
    <property type="entry name" value="Resolvase"/>
    <property type="match status" value="1"/>
</dbReference>
<dbReference type="GO" id="GO:0000150">
    <property type="term" value="F:DNA strand exchange activity"/>
    <property type="evidence" value="ECO:0007669"/>
    <property type="project" value="InterPro"/>
</dbReference>
<feature type="domain" description="Resolvase/invertase-type recombinase catalytic" evidence="1">
    <location>
        <begin position="20"/>
        <end position="132"/>
    </location>
</feature>
<dbReference type="GO" id="GO:0003677">
    <property type="term" value="F:DNA binding"/>
    <property type="evidence" value="ECO:0007669"/>
    <property type="project" value="InterPro"/>
</dbReference>
<protein>
    <submittedName>
        <fullName evidence="2">Resolvase, N terminal domain</fullName>
    </submittedName>
</protein>
<dbReference type="CDD" id="cd00338">
    <property type="entry name" value="Ser_Recombinase"/>
    <property type="match status" value="1"/>
</dbReference>
<organism evidence="2 3">
    <name type="scientific">Ruminococcus flavefaciens</name>
    <dbReference type="NCBI Taxonomy" id="1265"/>
    <lineage>
        <taxon>Bacteria</taxon>
        <taxon>Bacillati</taxon>
        <taxon>Bacillota</taxon>
        <taxon>Clostridia</taxon>
        <taxon>Eubacteriales</taxon>
        <taxon>Oscillospiraceae</taxon>
        <taxon>Ruminococcus</taxon>
    </lineage>
</organism>
<dbReference type="RefSeq" id="WP_072301074.1">
    <property type="nucleotide sequence ID" value="NZ_FPIP01000009.1"/>
</dbReference>
<dbReference type="Gene3D" id="3.40.50.1390">
    <property type="entry name" value="Resolvase, N-terminal catalytic domain"/>
    <property type="match status" value="1"/>
</dbReference>
<dbReference type="PANTHER" id="PTHR30461:SF23">
    <property type="entry name" value="DNA RECOMBINASE-RELATED"/>
    <property type="match status" value="1"/>
</dbReference>
<evidence type="ECO:0000313" key="2">
    <source>
        <dbReference type="EMBL" id="SFW48956.1"/>
    </source>
</evidence>
<dbReference type="Proteomes" id="UP000183461">
    <property type="component" value="Unassembled WGS sequence"/>
</dbReference>
<dbReference type="Pfam" id="PF00239">
    <property type="entry name" value="Resolvase"/>
    <property type="match status" value="1"/>
</dbReference>
<dbReference type="InterPro" id="IPR006119">
    <property type="entry name" value="Resolv_N"/>
</dbReference>
<dbReference type="InterPro" id="IPR036162">
    <property type="entry name" value="Resolvase-like_N_sf"/>
</dbReference>
<evidence type="ECO:0000313" key="3">
    <source>
        <dbReference type="Proteomes" id="UP000183461"/>
    </source>
</evidence>
<proteinExistence type="predicted"/>
<evidence type="ECO:0000259" key="1">
    <source>
        <dbReference type="PROSITE" id="PS51736"/>
    </source>
</evidence>
<dbReference type="PANTHER" id="PTHR30461">
    <property type="entry name" value="DNA-INVERTASE FROM LAMBDOID PROPHAGE"/>
    <property type="match status" value="1"/>
</dbReference>